<dbReference type="RefSeq" id="WP_068812901.1">
    <property type="nucleotide sequence ID" value="NZ_BMIY01000005.1"/>
</dbReference>
<dbReference type="GO" id="GO:0032259">
    <property type="term" value="P:methylation"/>
    <property type="evidence" value="ECO:0007669"/>
    <property type="project" value="UniProtKB-KW"/>
</dbReference>
<dbReference type="PANTHER" id="PTHR47806:SF1">
    <property type="entry name" value="RIBOSOMAL PROTEIN UL3 GLUTAMINE METHYLTRANSFERASE"/>
    <property type="match status" value="1"/>
</dbReference>
<dbReference type="NCBIfam" id="TIGR00536">
    <property type="entry name" value="hemK_fam"/>
    <property type="match status" value="1"/>
</dbReference>
<keyword evidence="1 5" id="KW-0489">Methyltransferase</keyword>
<dbReference type="PANTHER" id="PTHR47806">
    <property type="entry name" value="50S RIBOSOMAL PROTEIN L3 GLUTAMINE METHYLTRANSFERASE"/>
    <property type="match status" value="1"/>
</dbReference>
<dbReference type="OrthoDB" id="9800643at2"/>
<reference evidence="5" key="2">
    <citation type="submission" date="2020-09" db="EMBL/GenBank/DDBJ databases">
        <authorList>
            <person name="Sun Q."/>
            <person name="Zhou Y."/>
        </authorList>
    </citation>
    <scope>NUCLEOTIDE SEQUENCE</scope>
    <source>
        <strain evidence="5">CGMCC 1.15425</strain>
    </source>
</reference>
<evidence type="ECO:0000313" key="6">
    <source>
        <dbReference type="Proteomes" id="UP000627715"/>
    </source>
</evidence>
<dbReference type="InterPro" id="IPR029063">
    <property type="entry name" value="SAM-dependent_MTases_sf"/>
</dbReference>
<keyword evidence="3" id="KW-0949">S-adenosyl-L-methionine</keyword>
<keyword evidence="6" id="KW-1185">Reference proteome</keyword>
<dbReference type="GO" id="GO:0003676">
    <property type="term" value="F:nucleic acid binding"/>
    <property type="evidence" value="ECO:0007669"/>
    <property type="project" value="InterPro"/>
</dbReference>
<accession>A0A917GT15</accession>
<dbReference type="Pfam" id="PF05175">
    <property type="entry name" value="MTS"/>
    <property type="match status" value="1"/>
</dbReference>
<dbReference type="PIRSF" id="PIRSF037167">
    <property type="entry name" value="Mtase_YfcB_prd"/>
    <property type="match status" value="1"/>
</dbReference>
<dbReference type="InterPro" id="IPR004556">
    <property type="entry name" value="HemK-like"/>
</dbReference>
<dbReference type="PROSITE" id="PS00092">
    <property type="entry name" value="N6_MTASE"/>
    <property type="match status" value="1"/>
</dbReference>
<gene>
    <name evidence="5" type="primary">prmB</name>
    <name evidence="5" type="ORF">GCM10011403_12170</name>
</gene>
<evidence type="ECO:0000259" key="4">
    <source>
        <dbReference type="Pfam" id="PF05175"/>
    </source>
</evidence>
<dbReference type="InterPro" id="IPR007848">
    <property type="entry name" value="Small_mtfrase_dom"/>
</dbReference>
<dbReference type="Gene3D" id="1.10.8.10">
    <property type="entry name" value="DNA helicase RuvA subunit, C-terminal domain"/>
    <property type="match status" value="1"/>
</dbReference>
<dbReference type="Proteomes" id="UP000627715">
    <property type="component" value="Unassembled WGS sequence"/>
</dbReference>
<name>A0A917GT15_9GAMM</name>
<keyword evidence="2" id="KW-0808">Transferase</keyword>
<evidence type="ECO:0000256" key="1">
    <source>
        <dbReference type="ARBA" id="ARBA00022603"/>
    </source>
</evidence>
<dbReference type="InterPro" id="IPR002052">
    <property type="entry name" value="DNA_methylase_N6_adenine_CS"/>
</dbReference>
<evidence type="ECO:0000256" key="3">
    <source>
        <dbReference type="ARBA" id="ARBA00022691"/>
    </source>
</evidence>
<sequence>MKVGEYIQEAADQFENADLFYGHGTDNAADEALYLVFSYLRLDYTGDDSQFARPLSENELVALRDLAQRRITERVPVAYLVNEAWFAGLPFHSDSRALVPRSPLAELILNHYEPLLDELPQRVLDLCTGSGCIGIATAAVFPQAEVDLADISVDALALAEQNIARHQLQSRVRTVASDLFDGLHEAKATYDLIVSNPPYVSAEEVMGLPAEYGHEPSLGLLSDEDGLLIPLRILRQAPDYLTESGVLVMEVGYSWQALMARYPDLPVVWLEFEQGGEGVMAIGRDALIRVQSMIRV</sequence>
<dbReference type="Gene3D" id="3.40.50.150">
    <property type="entry name" value="Vaccinia Virus protein VP39"/>
    <property type="match status" value="1"/>
</dbReference>
<dbReference type="CDD" id="cd02440">
    <property type="entry name" value="AdoMet_MTases"/>
    <property type="match status" value="1"/>
</dbReference>
<protein>
    <submittedName>
        <fullName evidence="5">50S ribosomal protein L3 glutamine methyltransferase</fullName>
    </submittedName>
</protein>
<organism evidence="5 6">
    <name type="scientific">Pseudohongiella nitratireducens</name>
    <dbReference type="NCBI Taxonomy" id="1768907"/>
    <lineage>
        <taxon>Bacteria</taxon>
        <taxon>Pseudomonadati</taxon>
        <taxon>Pseudomonadota</taxon>
        <taxon>Gammaproteobacteria</taxon>
        <taxon>Pseudomonadales</taxon>
        <taxon>Pseudohongiellaceae</taxon>
        <taxon>Pseudohongiella</taxon>
    </lineage>
</organism>
<dbReference type="AlphaFoldDB" id="A0A917GT15"/>
<dbReference type="NCBIfam" id="TIGR03533">
    <property type="entry name" value="L3_gln_methyl"/>
    <property type="match status" value="1"/>
</dbReference>
<evidence type="ECO:0000313" key="5">
    <source>
        <dbReference type="EMBL" id="GGG56558.1"/>
    </source>
</evidence>
<dbReference type="GO" id="GO:0005829">
    <property type="term" value="C:cytosol"/>
    <property type="evidence" value="ECO:0007669"/>
    <property type="project" value="TreeGrafter"/>
</dbReference>
<reference evidence="5" key="1">
    <citation type="journal article" date="2014" name="Int. J. Syst. Evol. Microbiol.">
        <title>Complete genome sequence of Corynebacterium casei LMG S-19264T (=DSM 44701T), isolated from a smear-ripened cheese.</title>
        <authorList>
            <consortium name="US DOE Joint Genome Institute (JGI-PGF)"/>
            <person name="Walter F."/>
            <person name="Albersmeier A."/>
            <person name="Kalinowski J."/>
            <person name="Ruckert C."/>
        </authorList>
    </citation>
    <scope>NUCLEOTIDE SEQUENCE</scope>
    <source>
        <strain evidence="5">CGMCC 1.15425</strain>
    </source>
</reference>
<proteinExistence type="predicted"/>
<dbReference type="GO" id="GO:0005840">
    <property type="term" value="C:ribosome"/>
    <property type="evidence" value="ECO:0007669"/>
    <property type="project" value="UniProtKB-KW"/>
</dbReference>
<dbReference type="SUPFAM" id="SSF53335">
    <property type="entry name" value="S-adenosyl-L-methionine-dependent methyltransferases"/>
    <property type="match status" value="1"/>
</dbReference>
<evidence type="ECO:0000256" key="2">
    <source>
        <dbReference type="ARBA" id="ARBA00022679"/>
    </source>
</evidence>
<dbReference type="GO" id="GO:0036009">
    <property type="term" value="F:protein-glutamine N-methyltransferase activity"/>
    <property type="evidence" value="ECO:0007669"/>
    <property type="project" value="InterPro"/>
</dbReference>
<dbReference type="InterPro" id="IPR017127">
    <property type="entry name" value="Ribosome_uL3_MTase"/>
</dbReference>
<keyword evidence="5" id="KW-0687">Ribonucleoprotein</keyword>
<dbReference type="EMBL" id="BMIY01000005">
    <property type="protein sequence ID" value="GGG56558.1"/>
    <property type="molecule type" value="Genomic_DNA"/>
</dbReference>
<comment type="caution">
    <text evidence="5">The sequence shown here is derived from an EMBL/GenBank/DDBJ whole genome shotgun (WGS) entry which is preliminary data.</text>
</comment>
<feature type="domain" description="Methyltransferase small" evidence="4">
    <location>
        <begin position="117"/>
        <end position="204"/>
    </location>
</feature>
<keyword evidence="5" id="KW-0689">Ribosomal protein</keyword>